<evidence type="ECO:0000313" key="2">
    <source>
        <dbReference type="Proteomes" id="UP000059680"/>
    </source>
</evidence>
<dbReference type="AlphaFoldDB" id="A0A0P0V5E5"/>
<reference evidence="1 2" key="3">
    <citation type="journal article" date="2013" name="Rice">
        <title>Improvement of the Oryza sativa Nipponbare reference genome using next generation sequence and optical map data.</title>
        <authorList>
            <person name="Kawahara Y."/>
            <person name="de la Bastide M."/>
            <person name="Hamilton J.P."/>
            <person name="Kanamori H."/>
            <person name="McCombie W.R."/>
            <person name="Ouyang S."/>
            <person name="Schwartz D.C."/>
            <person name="Tanaka T."/>
            <person name="Wu J."/>
            <person name="Zhou S."/>
            <person name="Childs K.L."/>
            <person name="Davidson R.M."/>
            <person name="Lin H."/>
            <person name="Quesada-Ocampo L."/>
            <person name="Vaillancourt B."/>
            <person name="Sakai H."/>
            <person name="Lee S.S."/>
            <person name="Kim J."/>
            <person name="Numa H."/>
            <person name="Itoh T."/>
            <person name="Buell C.R."/>
            <person name="Matsumoto T."/>
        </authorList>
    </citation>
    <scope>NUCLEOTIDE SEQUENCE [LARGE SCALE GENOMIC DNA]</scope>
    <source>
        <strain evidence="2">cv. Nipponbare</strain>
    </source>
</reference>
<dbReference type="Gramene" id="Os01t0622500-01">
    <property type="protein sequence ID" value="Os01t0622500-01"/>
    <property type="gene ID" value="Os01g0622500"/>
</dbReference>
<protein>
    <submittedName>
        <fullName evidence="1">Os01g0622500 protein</fullName>
    </submittedName>
</protein>
<organism evidence="1 2">
    <name type="scientific">Oryza sativa subsp. japonica</name>
    <name type="common">Rice</name>
    <dbReference type="NCBI Taxonomy" id="39947"/>
    <lineage>
        <taxon>Eukaryota</taxon>
        <taxon>Viridiplantae</taxon>
        <taxon>Streptophyta</taxon>
        <taxon>Embryophyta</taxon>
        <taxon>Tracheophyta</taxon>
        <taxon>Spermatophyta</taxon>
        <taxon>Magnoliopsida</taxon>
        <taxon>Liliopsida</taxon>
        <taxon>Poales</taxon>
        <taxon>Poaceae</taxon>
        <taxon>BOP clade</taxon>
        <taxon>Oryzoideae</taxon>
        <taxon>Oryzeae</taxon>
        <taxon>Oryzinae</taxon>
        <taxon>Oryza</taxon>
        <taxon>Oryza sativa</taxon>
    </lineage>
</organism>
<dbReference type="EMBL" id="AP014957">
    <property type="protein sequence ID" value="BAS73223.1"/>
    <property type="molecule type" value="Genomic_DNA"/>
</dbReference>
<sequence>MVRGRLRPSATSQSIWLSIGLGLRPLHHLVVDLPVSTIQAHSAFRSGDGCLAVAGFGELGGRGRSPRRWWS</sequence>
<dbReference type="PaxDb" id="39947-A0A0P0V5E5"/>
<accession>A0A0P0V5E5</accession>
<keyword evidence="2" id="KW-1185">Reference proteome</keyword>
<evidence type="ECO:0000313" key="1">
    <source>
        <dbReference type="EMBL" id="BAS73223.1"/>
    </source>
</evidence>
<name>A0A0P0V5E5_ORYSJ</name>
<gene>
    <name evidence="1" type="ordered locus">Os01g0622500</name>
    <name evidence="1" type="ORF">OSNPB_010622500</name>
</gene>
<reference evidence="1 2" key="2">
    <citation type="journal article" date="2013" name="Plant Cell Physiol.">
        <title>Rice Annotation Project Database (RAP-DB): an integrative and interactive database for rice genomics.</title>
        <authorList>
            <person name="Sakai H."/>
            <person name="Lee S.S."/>
            <person name="Tanaka T."/>
            <person name="Numa H."/>
            <person name="Kim J."/>
            <person name="Kawahara Y."/>
            <person name="Wakimoto H."/>
            <person name="Yang C.C."/>
            <person name="Iwamoto M."/>
            <person name="Abe T."/>
            <person name="Yamada Y."/>
            <person name="Muto A."/>
            <person name="Inokuchi H."/>
            <person name="Ikemura T."/>
            <person name="Matsumoto T."/>
            <person name="Sasaki T."/>
            <person name="Itoh T."/>
        </authorList>
    </citation>
    <scope>NUCLEOTIDE SEQUENCE [LARGE SCALE GENOMIC DNA]</scope>
    <source>
        <strain evidence="2">cv. Nipponbare</strain>
    </source>
</reference>
<dbReference type="InParanoid" id="A0A0P0V5E5"/>
<dbReference type="Proteomes" id="UP000059680">
    <property type="component" value="Chromosome 1"/>
</dbReference>
<reference evidence="2" key="1">
    <citation type="journal article" date="2005" name="Nature">
        <title>The map-based sequence of the rice genome.</title>
        <authorList>
            <consortium name="International rice genome sequencing project (IRGSP)"/>
            <person name="Matsumoto T."/>
            <person name="Wu J."/>
            <person name="Kanamori H."/>
            <person name="Katayose Y."/>
            <person name="Fujisawa M."/>
            <person name="Namiki N."/>
            <person name="Mizuno H."/>
            <person name="Yamamoto K."/>
            <person name="Antonio B.A."/>
            <person name="Baba T."/>
            <person name="Sakata K."/>
            <person name="Nagamura Y."/>
            <person name="Aoki H."/>
            <person name="Arikawa K."/>
            <person name="Arita K."/>
            <person name="Bito T."/>
            <person name="Chiden Y."/>
            <person name="Fujitsuka N."/>
            <person name="Fukunaka R."/>
            <person name="Hamada M."/>
            <person name="Harada C."/>
            <person name="Hayashi A."/>
            <person name="Hijishita S."/>
            <person name="Honda M."/>
            <person name="Hosokawa S."/>
            <person name="Ichikawa Y."/>
            <person name="Idonuma A."/>
            <person name="Iijima M."/>
            <person name="Ikeda M."/>
            <person name="Ikeno M."/>
            <person name="Ito K."/>
            <person name="Ito S."/>
            <person name="Ito T."/>
            <person name="Ito Y."/>
            <person name="Ito Y."/>
            <person name="Iwabuchi A."/>
            <person name="Kamiya K."/>
            <person name="Karasawa W."/>
            <person name="Kurita K."/>
            <person name="Katagiri S."/>
            <person name="Kikuta A."/>
            <person name="Kobayashi H."/>
            <person name="Kobayashi N."/>
            <person name="Machita K."/>
            <person name="Maehara T."/>
            <person name="Masukawa M."/>
            <person name="Mizubayashi T."/>
            <person name="Mukai Y."/>
            <person name="Nagasaki H."/>
            <person name="Nagata Y."/>
            <person name="Naito S."/>
            <person name="Nakashima M."/>
            <person name="Nakama Y."/>
            <person name="Nakamichi Y."/>
            <person name="Nakamura M."/>
            <person name="Meguro A."/>
            <person name="Negishi M."/>
            <person name="Ohta I."/>
            <person name="Ohta T."/>
            <person name="Okamoto M."/>
            <person name="Ono N."/>
            <person name="Saji S."/>
            <person name="Sakaguchi M."/>
            <person name="Sakai K."/>
            <person name="Shibata M."/>
            <person name="Shimokawa T."/>
            <person name="Song J."/>
            <person name="Takazaki Y."/>
            <person name="Terasawa K."/>
            <person name="Tsugane M."/>
            <person name="Tsuji K."/>
            <person name="Ueda S."/>
            <person name="Waki K."/>
            <person name="Yamagata H."/>
            <person name="Yamamoto M."/>
            <person name="Yamamoto S."/>
            <person name="Yamane H."/>
            <person name="Yoshiki S."/>
            <person name="Yoshihara R."/>
            <person name="Yukawa K."/>
            <person name="Zhong H."/>
            <person name="Yano M."/>
            <person name="Yuan Q."/>
            <person name="Ouyang S."/>
            <person name="Liu J."/>
            <person name="Jones K.M."/>
            <person name="Gansberger K."/>
            <person name="Moffat K."/>
            <person name="Hill J."/>
            <person name="Bera J."/>
            <person name="Fadrosh D."/>
            <person name="Jin S."/>
            <person name="Johri S."/>
            <person name="Kim M."/>
            <person name="Overton L."/>
            <person name="Reardon M."/>
            <person name="Tsitrin T."/>
            <person name="Vuong H."/>
            <person name="Weaver B."/>
            <person name="Ciecko A."/>
            <person name="Tallon L."/>
            <person name="Jackson J."/>
            <person name="Pai G."/>
            <person name="Aken S.V."/>
            <person name="Utterback T."/>
            <person name="Reidmuller S."/>
            <person name="Feldblyum T."/>
            <person name="Hsiao J."/>
            <person name="Zismann V."/>
            <person name="Iobst S."/>
            <person name="de Vazeille A.R."/>
            <person name="Buell C.R."/>
            <person name="Ying K."/>
            <person name="Li Y."/>
            <person name="Lu T."/>
            <person name="Huang Y."/>
            <person name="Zhao Q."/>
            <person name="Feng Q."/>
            <person name="Zhang L."/>
            <person name="Zhu J."/>
            <person name="Weng Q."/>
            <person name="Mu J."/>
            <person name="Lu Y."/>
            <person name="Fan D."/>
            <person name="Liu Y."/>
            <person name="Guan J."/>
            <person name="Zhang Y."/>
            <person name="Yu S."/>
            <person name="Liu X."/>
            <person name="Zhang Y."/>
            <person name="Hong G."/>
            <person name="Han B."/>
            <person name="Choisne N."/>
            <person name="Demange N."/>
            <person name="Orjeda G."/>
            <person name="Samain S."/>
            <person name="Cattolico L."/>
            <person name="Pelletier E."/>
            <person name="Couloux A."/>
            <person name="Segurens B."/>
            <person name="Wincker P."/>
            <person name="D'Hont A."/>
            <person name="Scarpelli C."/>
            <person name="Weissenbach J."/>
            <person name="Salanoubat M."/>
            <person name="Quetier F."/>
            <person name="Yu Y."/>
            <person name="Kim H.R."/>
            <person name="Rambo T."/>
            <person name="Currie J."/>
            <person name="Collura K."/>
            <person name="Luo M."/>
            <person name="Yang T."/>
            <person name="Ammiraju J.S.S."/>
            <person name="Engler F."/>
            <person name="Soderlund C."/>
            <person name="Wing R.A."/>
            <person name="Palmer L.E."/>
            <person name="de la Bastide M."/>
            <person name="Spiegel L."/>
            <person name="Nascimento L."/>
            <person name="Zutavern T."/>
            <person name="O'Shaughnessy A."/>
            <person name="Dike S."/>
            <person name="Dedhia N."/>
            <person name="Preston R."/>
            <person name="Balija V."/>
            <person name="McCombie W.R."/>
            <person name="Chow T."/>
            <person name="Chen H."/>
            <person name="Chung M."/>
            <person name="Chen C."/>
            <person name="Shaw J."/>
            <person name="Wu H."/>
            <person name="Hsiao K."/>
            <person name="Chao Y."/>
            <person name="Chu M."/>
            <person name="Cheng C."/>
            <person name="Hour A."/>
            <person name="Lee P."/>
            <person name="Lin S."/>
            <person name="Lin Y."/>
            <person name="Liou J."/>
            <person name="Liu S."/>
            <person name="Hsing Y."/>
            <person name="Raghuvanshi S."/>
            <person name="Mohanty A."/>
            <person name="Bharti A.K."/>
            <person name="Gaur A."/>
            <person name="Gupta V."/>
            <person name="Kumar D."/>
            <person name="Ravi V."/>
            <person name="Vij S."/>
            <person name="Kapur A."/>
            <person name="Khurana P."/>
            <person name="Khurana P."/>
            <person name="Khurana J.P."/>
            <person name="Tyagi A.K."/>
            <person name="Gaikwad K."/>
            <person name="Singh A."/>
            <person name="Dalal V."/>
            <person name="Srivastava S."/>
            <person name="Dixit A."/>
            <person name="Pal A.K."/>
            <person name="Ghazi I.A."/>
            <person name="Yadav M."/>
            <person name="Pandit A."/>
            <person name="Bhargava A."/>
            <person name="Sureshbabu K."/>
            <person name="Batra K."/>
            <person name="Sharma T.R."/>
            <person name="Mohapatra T."/>
            <person name="Singh N.K."/>
            <person name="Messing J."/>
            <person name="Nelson A.B."/>
            <person name="Fuks G."/>
            <person name="Kavchok S."/>
            <person name="Keizer G."/>
            <person name="Linton E."/>
            <person name="Llaca V."/>
            <person name="Song R."/>
            <person name="Tanyolac B."/>
            <person name="Young S."/>
            <person name="Ho-Il K."/>
            <person name="Hahn J.H."/>
            <person name="Sangsakoo G."/>
            <person name="Vanavichit A."/>
            <person name="de Mattos Luiz.A.T."/>
            <person name="Zimmer P.D."/>
            <person name="Malone G."/>
            <person name="Dellagostin O."/>
            <person name="de Oliveira A.C."/>
            <person name="Bevan M."/>
            <person name="Bancroft I."/>
            <person name="Minx P."/>
            <person name="Cordum H."/>
            <person name="Wilson R."/>
            <person name="Cheng Z."/>
            <person name="Jin W."/>
            <person name="Jiang J."/>
            <person name="Leong S.A."/>
            <person name="Iwama H."/>
            <person name="Gojobori T."/>
            <person name="Itoh T."/>
            <person name="Niimura Y."/>
            <person name="Fujii Y."/>
            <person name="Habara T."/>
            <person name="Sakai H."/>
            <person name="Sato Y."/>
            <person name="Wilson G."/>
            <person name="Kumar K."/>
            <person name="McCouch S."/>
            <person name="Juretic N."/>
            <person name="Hoen D."/>
            <person name="Wright S."/>
            <person name="Bruskiewich R."/>
            <person name="Bureau T."/>
            <person name="Miyao A."/>
            <person name="Hirochika H."/>
            <person name="Nishikawa T."/>
            <person name="Kadowaki K."/>
            <person name="Sugiura M."/>
            <person name="Burr B."/>
            <person name="Sasaki T."/>
        </authorList>
    </citation>
    <scope>NUCLEOTIDE SEQUENCE [LARGE SCALE GENOMIC DNA]</scope>
    <source>
        <strain evidence="2">cv. Nipponbare</strain>
    </source>
</reference>
<proteinExistence type="predicted"/>